<dbReference type="Pfam" id="PF00989">
    <property type="entry name" value="PAS"/>
    <property type="match status" value="2"/>
</dbReference>
<evidence type="ECO:0000256" key="2">
    <source>
        <dbReference type="SAM" id="Phobius"/>
    </source>
</evidence>
<accession>A0A7Z1AHS9</accession>
<dbReference type="EC" id="3.1.4.52" evidence="7"/>
<dbReference type="InterPro" id="IPR029787">
    <property type="entry name" value="Nucleotide_cyclase"/>
</dbReference>
<feature type="domain" description="PAS" evidence="3">
    <location>
        <begin position="708"/>
        <end position="761"/>
    </location>
</feature>
<dbReference type="NCBIfam" id="TIGR00229">
    <property type="entry name" value="sensory_box"/>
    <property type="match status" value="4"/>
</dbReference>
<dbReference type="InterPro" id="IPR003018">
    <property type="entry name" value="GAF"/>
</dbReference>
<evidence type="ECO:0000313" key="7">
    <source>
        <dbReference type="EMBL" id="ODJ89379.1"/>
    </source>
</evidence>
<gene>
    <name evidence="7" type="primary">gmr_4</name>
    <name evidence="7" type="ORF">CODIS_04780</name>
</gene>
<dbReference type="CDD" id="cd01949">
    <property type="entry name" value="GGDEF"/>
    <property type="match status" value="1"/>
</dbReference>
<protein>
    <submittedName>
        <fullName evidence="7">Cyclic di-GMP phosphodiesterase Gmr</fullName>
        <ecNumber evidence="7">3.1.4.52</ecNumber>
    </submittedName>
</protein>
<keyword evidence="2" id="KW-0812">Transmembrane</keyword>
<dbReference type="PROSITE" id="PS50887">
    <property type="entry name" value="GGDEF"/>
    <property type="match status" value="1"/>
</dbReference>
<feature type="transmembrane region" description="Helical" evidence="2">
    <location>
        <begin position="110"/>
        <end position="132"/>
    </location>
</feature>
<dbReference type="InterPro" id="IPR013655">
    <property type="entry name" value="PAS_fold_3"/>
</dbReference>
<keyword evidence="2" id="KW-0472">Membrane</keyword>
<dbReference type="PROSITE" id="PS50883">
    <property type="entry name" value="EAL"/>
    <property type="match status" value="1"/>
</dbReference>
<reference evidence="7 8" key="1">
    <citation type="submission" date="2016-06" db="EMBL/GenBank/DDBJ databases">
        <title>Genome sequence of endosymbiont of Candidatus Endolucinida thiodiazotropha.</title>
        <authorList>
            <person name="Poehlein A."/>
            <person name="Koenig S."/>
            <person name="Heiden S.E."/>
            <person name="Thuermer A."/>
            <person name="Voget S."/>
            <person name="Daniel R."/>
            <person name="Markert S."/>
            <person name="Gros O."/>
            <person name="Schweder T."/>
        </authorList>
    </citation>
    <scope>NUCLEOTIDE SEQUENCE [LARGE SCALE GENOMIC DNA]</scope>
    <source>
        <strain evidence="7 8">COS</strain>
    </source>
</reference>
<sequence length="1579" mass="180534">MNFKAPGQLLVGIMLLLFCGILAGGVPLSEKRIHLLYSDHAGFPTSPADNALEYVVGLGAYRVTEAPKVFLDVNDVKHALMLEDRPHNTGVAETLSFSNTIDFGNPYRTYFLYTLIGLGALLVLVSILFPLVRKYRQLNRAIIKREQQYRTIVENSHDGILQIDGEGNTAFVNHTLADMFGYKIDEMMGRSFYDFMDQEAIEIARENLQRRQRGIAESHDFRFRHKKGHDIWTRMNTGPIKDRDGRVIGALAMVSDITETRKERIQLKESEENFRQLTHAIREVFWLGSPDWQEVYYVSPGYKLMWGRSCQSLYDNAASWVEALPREDLERVERFLAEHLQQPWEELHFPEYRVIRPNGEICWVDAKAFAIHDESGKPYRVAGIAEDITQRKNNEFKLNHRLELEKMIAKQASILLDTSIDELDQRLASLLKEIGQFSKSERAYLYQLDSDLATMSNTHEWCAEGVAVQTGKLQKLPLSDFDYMLEQFSQDRPLFVESLDDLTEEAGEFRQHLAEQGIKSLLAMPICIDQALIGFIGFNTVTVSSTWQQEDILLLHTFSDVLASAIRRQRTESALRDSRRTMRVLLDNLPGAAYRCRRDHYWSMIFISDGITEITGYKPSELINNQLLSYADVIHPKDRVIVSKQIADAIEEGVTFEIEYRIFDRWQRERWMWEKGAQVESKDGTPLLEGFISDITDRKQVESALQASEDYQRLIMNSTAEGIFSLDEHGLCSSVNQAALAQLGYGSDQELTDQPMHQLIHHSHADGSDYPGEQCPIYKAFNRGEQIHVDSEVFWRKDGTSFPAEYWSYPLIKQGKIRGAVVTFIDITERKFNEEVMDSRVKLHEYAQGHTVNQLLVFALDVACEKTGSKIGFYHFLEDDQKTLSLQAWSSETTKSFCQAAGEGLHYDIDDAGVWADAVRERHPVIHNDYASLPHRRGLPEGHAEVTCELCVPVFRGDKIVAIMGVGNRARQNYDRHDVEKVSRIAELAWDIVENKLIEDQLEQNRQQLSTILDTVKEAVALWDDRARLRYANSGFFSLLKLPIELWDREASAGKAIGDLVPQASPFKNIEPLLARLLYRGESIENLPIEIERKGREPIWIGLTIHALYERGTGRITGAVSTMSDITEQKSHEHRLEQLAHFDNLTRLPNRLLAIDRLRQMTARARRTGELMAVCYLDLDGFKAVNDKFGHEAGDELLRETAQRLTLCVRNGDTVARLGGDEFLILLADLKDQQESQLILKRILEMATKPYTVAEHVLSTVTASIGVTLFPNDNSEPDKLIRHADQAMYMAKESGKNCYKFFNKDFEQRVRSQEETLGEIIKAMDSDQLTVYYQPVLDCRAGRVIAAEALIRWDHPILGLLEPAEFLPLINKSEVMLSLTEQVIKQAVLLIEQMRSKGPTFSIGVNIFPEQCFDPVFFEMLQNRVKKLDQHQRSLLQLEISERVVTSHFTQTERFIGDCLELGIECVLDDFGVGDTSIQQLSRLPVRAIKVDRTLTQKMLADEHQYALIKTMLNMANAFNRMVIVQGVEEERQMATLLSLGCSRMQGFLFSEAMSSEDFTHWLALTMESKDWIRRFVMT</sequence>
<feature type="domain" description="GGDEF" evidence="6">
    <location>
        <begin position="1170"/>
        <end position="1304"/>
    </location>
</feature>
<dbReference type="SUPFAM" id="SSF55785">
    <property type="entry name" value="PYP-like sensor domain (PAS domain)"/>
    <property type="match status" value="5"/>
</dbReference>
<dbReference type="InterPro" id="IPR035965">
    <property type="entry name" value="PAS-like_dom_sf"/>
</dbReference>
<dbReference type="InterPro" id="IPR000014">
    <property type="entry name" value="PAS"/>
</dbReference>
<dbReference type="InterPro" id="IPR001633">
    <property type="entry name" value="EAL_dom"/>
</dbReference>
<dbReference type="InterPro" id="IPR029016">
    <property type="entry name" value="GAF-like_dom_sf"/>
</dbReference>
<dbReference type="NCBIfam" id="TIGR00254">
    <property type="entry name" value="GGDEF"/>
    <property type="match status" value="1"/>
</dbReference>
<keyword evidence="7" id="KW-0378">Hydrolase</keyword>
<evidence type="ECO:0000259" key="6">
    <source>
        <dbReference type="PROSITE" id="PS50887"/>
    </source>
</evidence>
<dbReference type="CDD" id="cd00130">
    <property type="entry name" value="PAS"/>
    <property type="match status" value="5"/>
</dbReference>
<dbReference type="SMART" id="SM00267">
    <property type="entry name" value="GGDEF"/>
    <property type="match status" value="1"/>
</dbReference>
<dbReference type="SMART" id="SM00052">
    <property type="entry name" value="EAL"/>
    <property type="match status" value="1"/>
</dbReference>
<name>A0A7Z1AHS9_9GAMM</name>
<evidence type="ECO:0000313" key="8">
    <source>
        <dbReference type="Proteomes" id="UP000094769"/>
    </source>
</evidence>
<dbReference type="EMBL" id="MARB01000002">
    <property type="protein sequence ID" value="ODJ89379.1"/>
    <property type="molecule type" value="Genomic_DNA"/>
</dbReference>
<dbReference type="SUPFAM" id="SSF141868">
    <property type="entry name" value="EAL domain-like"/>
    <property type="match status" value="1"/>
</dbReference>
<dbReference type="InterPro" id="IPR013767">
    <property type="entry name" value="PAS_fold"/>
</dbReference>
<dbReference type="SMART" id="SM00086">
    <property type="entry name" value="PAC"/>
    <property type="match status" value="5"/>
</dbReference>
<dbReference type="OrthoDB" id="8553030at2"/>
<feature type="domain" description="PAS" evidence="3">
    <location>
        <begin position="578"/>
        <end position="653"/>
    </location>
</feature>
<evidence type="ECO:0000256" key="1">
    <source>
        <dbReference type="ARBA" id="ARBA00001946"/>
    </source>
</evidence>
<dbReference type="FunFam" id="3.30.70.270:FF:000001">
    <property type="entry name" value="Diguanylate cyclase domain protein"/>
    <property type="match status" value="1"/>
</dbReference>
<dbReference type="PANTHER" id="PTHR44757:SF2">
    <property type="entry name" value="BIOFILM ARCHITECTURE MAINTENANCE PROTEIN MBAA"/>
    <property type="match status" value="1"/>
</dbReference>
<dbReference type="Gene3D" id="3.20.20.450">
    <property type="entry name" value="EAL domain"/>
    <property type="match status" value="1"/>
</dbReference>
<keyword evidence="8" id="KW-1185">Reference proteome</keyword>
<dbReference type="InterPro" id="IPR000700">
    <property type="entry name" value="PAS-assoc_C"/>
</dbReference>
<feature type="domain" description="PAC" evidence="4">
    <location>
        <begin position="656"/>
        <end position="707"/>
    </location>
</feature>
<keyword evidence="2" id="KW-1133">Transmembrane helix</keyword>
<dbReference type="Gene3D" id="3.30.450.20">
    <property type="entry name" value="PAS domain"/>
    <property type="match status" value="5"/>
</dbReference>
<evidence type="ECO:0000259" key="5">
    <source>
        <dbReference type="PROSITE" id="PS50883"/>
    </source>
</evidence>
<dbReference type="Proteomes" id="UP000094769">
    <property type="component" value="Unassembled WGS sequence"/>
</dbReference>
<dbReference type="Gene3D" id="3.30.70.270">
    <property type="match status" value="1"/>
</dbReference>
<dbReference type="GO" id="GO:0071111">
    <property type="term" value="F:cyclic-guanylate-specific phosphodiesterase activity"/>
    <property type="evidence" value="ECO:0007669"/>
    <property type="project" value="UniProtKB-EC"/>
</dbReference>
<feature type="domain" description="PAC" evidence="4">
    <location>
        <begin position="348"/>
        <end position="400"/>
    </location>
</feature>
<dbReference type="SMART" id="SM00065">
    <property type="entry name" value="GAF"/>
    <property type="match status" value="2"/>
</dbReference>
<dbReference type="Pfam" id="PF13426">
    <property type="entry name" value="PAS_9"/>
    <property type="match status" value="1"/>
</dbReference>
<proteinExistence type="predicted"/>
<dbReference type="GO" id="GO:0006355">
    <property type="term" value="P:regulation of DNA-templated transcription"/>
    <property type="evidence" value="ECO:0007669"/>
    <property type="project" value="InterPro"/>
</dbReference>
<organism evidence="7 8">
    <name type="scientific">Candidatus Thiodiazotropha endolucinida</name>
    <dbReference type="NCBI Taxonomy" id="1655433"/>
    <lineage>
        <taxon>Bacteria</taxon>
        <taxon>Pseudomonadati</taxon>
        <taxon>Pseudomonadota</taxon>
        <taxon>Gammaproteobacteria</taxon>
        <taxon>Chromatiales</taxon>
        <taxon>Sedimenticolaceae</taxon>
        <taxon>Candidatus Thiodiazotropha</taxon>
    </lineage>
</organism>
<dbReference type="Pfam" id="PF13185">
    <property type="entry name" value="GAF_2"/>
    <property type="match status" value="1"/>
</dbReference>
<feature type="domain" description="PAC" evidence="4">
    <location>
        <begin position="1085"/>
        <end position="1138"/>
    </location>
</feature>
<dbReference type="Pfam" id="PF01590">
    <property type="entry name" value="GAF"/>
    <property type="match status" value="1"/>
</dbReference>
<dbReference type="InterPro" id="IPR035919">
    <property type="entry name" value="EAL_sf"/>
</dbReference>
<dbReference type="SMART" id="SM00091">
    <property type="entry name" value="PAS"/>
    <property type="match status" value="5"/>
</dbReference>
<dbReference type="InterPro" id="IPR052155">
    <property type="entry name" value="Biofilm_reg_signaling"/>
</dbReference>
<dbReference type="Pfam" id="PF00990">
    <property type="entry name" value="GGDEF"/>
    <property type="match status" value="1"/>
</dbReference>
<dbReference type="Pfam" id="PF08447">
    <property type="entry name" value="PAS_3"/>
    <property type="match status" value="2"/>
</dbReference>
<dbReference type="InterPro" id="IPR000160">
    <property type="entry name" value="GGDEF_dom"/>
</dbReference>
<comment type="caution">
    <text evidence="7">The sequence shown here is derived from an EMBL/GenBank/DDBJ whole genome shotgun (WGS) entry which is preliminary data.</text>
</comment>
<dbReference type="Pfam" id="PF00563">
    <property type="entry name" value="EAL"/>
    <property type="match status" value="1"/>
</dbReference>
<dbReference type="SUPFAM" id="SSF55781">
    <property type="entry name" value="GAF domain-like"/>
    <property type="match status" value="2"/>
</dbReference>
<evidence type="ECO:0000259" key="4">
    <source>
        <dbReference type="PROSITE" id="PS50113"/>
    </source>
</evidence>
<dbReference type="PROSITE" id="PS50113">
    <property type="entry name" value="PAC"/>
    <property type="match status" value="4"/>
</dbReference>
<comment type="cofactor">
    <cofactor evidence="1">
        <name>Mg(2+)</name>
        <dbReference type="ChEBI" id="CHEBI:18420"/>
    </cofactor>
</comment>
<feature type="domain" description="PAS" evidence="3">
    <location>
        <begin position="145"/>
        <end position="210"/>
    </location>
</feature>
<evidence type="ECO:0000259" key="3">
    <source>
        <dbReference type="PROSITE" id="PS50112"/>
    </source>
</evidence>
<dbReference type="SUPFAM" id="SSF55073">
    <property type="entry name" value="Nucleotide cyclase"/>
    <property type="match status" value="1"/>
</dbReference>
<dbReference type="InterPro" id="IPR043128">
    <property type="entry name" value="Rev_trsase/Diguanyl_cyclase"/>
</dbReference>
<dbReference type="InterPro" id="IPR001610">
    <property type="entry name" value="PAC"/>
</dbReference>
<feature type="domain" description="EAL" evidence="5">
    <location>
        <begin position="1313"/>
        <end position="1567"/>
    </location>
</feature>
<dbReference type="Gene3D" id="3.30.450.40">
    <property type="match status" value="2"/>
</dbReference>
<dbReference type="PANTHER" id="PTHR44757">
    <property type="entry name" value="DIGUANYLATE CYCLASE DGCP"/>
    <property type="match status" value="1"/>
</dbReference>
<dbReference type="RefSeq" id="WP_069121111.1">
    <property type="nucleotide sequence ID" value="NZ_MARB01000002.1"/>
</dbReference>
<dbReference type="PROSITE" id="PS50112">
    <property type="entry name" value="PAS"/>
    <property type="match status" value="3"/>
</dbReference>
<feature type="domain" description="PAC" evidence="4">
    <location>
        <begin position="217"/>
        <end position="269"/>
    </location>
</feature>
<dbReference type="CDD" id="cd01948">
    <property type="entry name" value="EAL"/>
    <property type="match status" value="1"/>
</dbReference>